<name>A0A1G9CPG4_9STAP</name>
<protein>
    <submittedName>
        <fullName evidence="8">Transmembrane secretion effector</fullName>
    </submittedName>
</protein>
<feature type="transmembrane region" description="Helical" evidence="7">
    <location>
        <begin position="306"/>
        <end position="326"/>
    </location>
</feature>
<evidence type="ECO:0000256" key="4">
    <source>
        <dbReference type="ARBA" id="ARBA00022692"/>
    </source>
</evidence>
<feature type="transmembrane region" description="Helical" evidence="7">
    <location>
        <begin position="236"/>
        <end position="257"/>
    </location>
</feature>
<gene>
    <name evidence="8" type="ORF">SAMN05216187_11017</name>
</gene>
<feature type="transmembrane region" description="Helical" evidence="7">
    <location>
        <begin position="104"/>
        <end position="123"/>
    </location>
</feature>
<keyword evidence="6 7" id="KW-0472">Membrane</keyword>
<evidence type="ECO:0000256" key="5">
    <source>
        <dbReference type="ARBA" id="ARBA00022989"/>
    </source>
</evidence>
<evidence type="ECO:0000256" key="1">
    <source>
        <dbReference type="ARBA" id="ARBA00004651"/>
    </source>
</evidence>
<evidence type="ECO:0000256" key="7">
    <source>
        <dbReference type="SAM" id="Phobius"/>
    </source>
</evidence>
<dbReference type="InterPro" id="IPR011701">
    <property type="entry name" value="MFS"/>
</dbReference>
<dbReference type="PANTHER" id="PTHR43266">
    <property type="entry name" value="MACROLIDE-EFFLUX PROTEIN"/>
    <property type="match status" value="1"/>
</dbReference>
<dbReference type="Pfam" id="PF07690">
    <property type="entry name" value="MFS_1"/>
    <property type="match status" value="1"/>
</dbReference>
<accession>A0A1G9CPG4</accession>
<dbReference type="SUPFAM" id="SSF103473">
    <property type="entry name" value="MFS general substrate transporter"/>
    <property type="match status" value="1"/>
</dbReference>
<organism evidence="8 9">
    <name type="scientific">Jeotgalicoccus aerolatus</name>
    <dbReference type="NCBI Taxonomy" id="709510"/>
    <lineage>
        <taxon>Bacteria</taxon>
        <taxon>Bacillati</taxon>
        <taxon>Bacillota</taxon>
        <taxon>Bacilli</taxon>
        <taxon>Bacillales</taxon>
        <taxon>Staphylococcaceae</taxon>
        <taxon>Jeotgalicoccus</taxon>
    </lineage>
</organism>
<feature type="transmembrane region" description="Helical" evidence="7">
    <location>
        <begin position="272"/>
        <end position="294"/>
    </location>
</feature>
<sequence length="447" mass="50174">MMFSKEVPYTEKLNFIIYIFSRLTLNLGSLIYTFAVSYSILYFTGSALYFSINLAISSVVMTLMLPLSGVMSDLGNKRRIIISGEILLTLIMGGLLLFTYLYGFNIYAIYLTSFLTALVNPFVSNSFQTSMTEMFHKERIQKVMGYVSAIMSSAIIIGPALGGVLFGLFDFYVMILIFFITYAVSTLLDFLIKFDLYYNPDDYELNNDTAPASSTVIGKFKHDVWQGIKYIKDSYVFLRVFIMAAFINFFASLMGIYPEKAMITELKFEAETVGIINAFDGIGVLIAGIIIGSVKQFKNPVGLMKTSLLIWTFTIPLYLLPLYSSLSDTYSIVFFAAMGFSIAVLLQVINVPLFTYIQLAVPQYIKGRVFSTMGLFASSIVPVGTLLYGFAYDNLPYWIIHSISFIALITVTLTFLNKRVIEESKADVIKVSKEIDISNDLHENANI</sequence>
<proteinExistence type="predicted"/>
<dbReference type="EMBL" id="FNFI01000010">
    <property type="protein sequence ID" value="SDK53590.1"/>
    <property type="molecule type" value="Genomic_DNA"/>
</dbReference>
<feature type="transmembrane region" description="Helical" evidence="7">
    <location>
        <begin position="143"/>
        <end position="165"/>
    </location>
</feature>
<dbReference type="Gene3D" id="1.20.1250.20">
    <property type="entry name" value="MFS general substrate transporter like domains"/>
    <property type="match status" value="1"/>
</dbReference>
<dbReference type="STRING" id="586411.SAMN05216187_11017"/>
<evidence type="ECO:0000256" key="3">
    <source>
        <dbReference type="ARBA" id="ARBA00022475"/>
    </source>
</evidence>
<dbReference type="InterPro" id="IPR036259">
    <property type="entry name" value="MFS_trans_sf"/>
</dbReference>
<dbReference type="OrthoDB" id="9775268at2"/>
<keyword evidence="4 7" id="KW-0812">Transmembrane</keyword>
<evidence type="ECO:0000256" key="2">
    <source>
        <dbReference type="ARBA" id="ARBA00022448"/>
    </source>
</evidence>
<keyword evidence="2" id="KW-0813">Transport</keyword>
<comment type="subcellular location">
    <subcellularLocation>
        <location evidence="1">Cell membrane</location>
        <topology evidence="1">Multi-pass membrane protein</topology>
    </subcellularLocation>
</comment>
<evidence type="ECO:0000256" key="6">
    <source>
        <dbReference type="ARBA" id="ARBA00023136"/>
    </source>
</evidence>
<dbReference type="CDD" id="cd06173">
    <property type="entry name" value="MFS_MefA_like"/>
    <property type="match status" value="1"/>
</dbReference>
<feature type="transmembrane region" description="Helical" evidence="7">
    <location>
        <begin position="397"/>
        <end position="416"/>
    </location>
</feature>
<feature type="transmembrane region" description="Helical" evidence="7">
    <location>
        <begin position="171"/>
        <end position="192"/>
    </location>
</feature>
<feature type="transmembrane region" description="Helical" evidence="7">
    <location>
        <begin position="80"/>
        <end position="98"/>
    </location>
</feature>
<dbReference type="RefSeq" id="WP_092598913.1">
    <property type="nucleotide sequence ID" value="NZ_FNFI01000010.1"/>
</dbReference>
<dbReference type="PANTHER" id="PTHR43266:SF2">
    <property type="entry name" value="MAJOR FACILITATOR SUPERFAMILY (MFS) PROFILE DOMAIN-CONTAINING PROTEIN"/>
    <property type="match status" value="1"/>
</dbReference>
<feature type="transmembrane region" description="Helical" evidence="7">
    <location>
        <begin position="332"/>
        <end position="357"/>
    </location>
</feature>
<dbReference type="GO" id="GO:0022857">
    <property type="term" value="F:transmembrane transporter activity"/>
    <property type="evidence" value="ECO:0007669"/>
    <property type="project" value="InterPro"/>
</dbReference>
<dbReference type="GO" id="GO:0005886">
    <property type="term" value="C:plasma membrane"/>
    <property type="evidence" value="ECO:0007669"/>
    <property type="project" value="UniProtKB-SubCell"/>
</dbReference>
<feature type="transmembrane region" description="Helical" evidence="7">
    <location>
        <begin position="47"/>
        <end position="68"/>
    </location>
</feature>
<evidence type="ECO:0000313" key="9">
    <source>
        <dbReference type="Proteomes" id="UP000242700"/>
    </source>
</evidence>
<feature type="transmembrane region" description="Helical" evidence="7">
    <location>
        <begin position="369"/>
        <end position="391"/>
    </location>
</feature>
<evidence type="ECO:0000313" key="8">
    <source>
        <dbReference type="EMBL" id="SDK53590.1"/>
    </source>
</evidence>
<reference evidence="9" key="1">
    <citation type="submission" date="2016-10" db="EMBL/GenBank/DDBJ databases">
        <authorList>
            <person name="Varghese N."/>
            <person name="Submissions S."/>
        </authorList>
    </citation>
    <scope>NUCLEOTIDE SEQUENCE [LARGE SCALE GENOMIC DNA]</scope>
    <source>
        <strain evidence="9">CGMCC 1.8911</strain>
    </source>
</reference>
<dbReference type="AlphaFoldDB" id="A0A1G9CPG4"/>
<feature type="transmembrane region" description="Helical" evidence="7">
    <location>
        <begin position="15"/>
        <end position="41"/>
    </location>
</feature>
<dbReference type="Proteomes" id="UP000242700">
    <property type="component" value="Unassembled WGS sequence"/>
</dbReference>
<keyword evidence="5 7" id="KW-1133">Transmembrane helix</keyword>
<keyword evidence="3" id="KW-1003">Cell membrane</keyword>